<dbReference type="AlphaFoldDB" id="A0A5Q0BKG3"/>
<evidence type="ECO:0000259" key="1">
    <source>
        <dbReference type="Pfam" id="PF05598"/>
    </source>
</evidence>
<evidence type="ECO:0000313" key="3">
    <source>
        <dbReference type="Proteomes" id="UP000325755"/>
    </source>
</evidence>
<dbReference type="InterPro" id="IPR008490">
    <property type="entry name" value="Transposase_InsH_N"/>
</dbReference>
<evidence type="ECO:0000313" key="2">
    <source>
        <dbReference type="EMBL" id="QFY42256.1"/>
    </source>
</evidence>
<dbReference type="PANTHER" id="PTHR35604">
    <property type="entry name" value="TRANSPOSASE INSH FOR INSERTION SEQUENCE ELEMENT IS5A-RELATED"/>
    <property type="match status" value="1"/>
</dbReference>
<dbReference type="KEGG" id="mmob:F6R98_06130"/>
<dbReference type="OrthoDB" id="5560611at2"/>
<proteinExistence type="predicted"/>
<keyword evidence="3" id="KW-1185">Reference proteome</keyword>
<protein>
    <submittedName>
        <fullName evidence="2">Transposase</fullName>
    </submittedName>
</protein>
<feature type="domain" description="Transposase InsH N-terminal" evidence="1">
    <location>
        <begin position="1"/>
        <end position="52"/>
    </location>
</feature>
<dbReference type="EMBL" id="CP044205">
    <property type="protein sequence ID" value="QFY42256.1"/>
    <property type="molecule type" value="Genomic_DNA"/>
</dbReference>
<name>A0A5Q0BKG3_9GAMM</name>
<reference evidence="2 3" key="1">
    <citation type="submission" date="2019-09" db="EMBL/GenBank/DDBJ databases">
        <title>Ecophysiology of the spiral-shaped methanotroph Methylospira mobilis as revealed by the complete genome sequence.</title>
        <authorList>
            <person name="Oshkin I.Y."/>
            <person name="Dedysh S.N."/>
            <person name="Miroshnikov K."/>
            <person name="Danilova O.V."/>
            <person name="Hakobyan A."/>
            <person name="Liesack W."/>
        </authorList>
    </citation>
    <scope>NUCLEOTIDE SEQUENCE [LARGE SCALE GENOMIC DNA]</scope>
    <source>
        <strain evidence="2 3">Shm1</strain>
    </source>
</reference>
<accession>A0A5Q0BKG3</accession>
<dbReference type="RefSeq" id="WP_153248238.1">
    <property type="nucleotide sequence ID" value="NZ_CP135727.1"/>
</dbReference>
<gene>
    <name evidence="2" type="ORF">F6R98_06130</name>
</gene>
<dbReference type="Pfam" id="PF05598">
    <property type="entry name" value="DUF772"/>
    <property type="match status" value="1"/>
</dbReference>
<sequence>MLRLYFIQQWSGFPDEGTEDALYDIPILCRFAGIDLTHERVPDAATLLTFRHLLEEHKLAAVMLERIHALLEAKGL</sequence>
<dbReference type="Proteomes" id="UP000325755">
    <property type="component" value="Chromosome"/>
</dbReference>
<organism evidence="2 3">
    <name type="scientific">Candidatus Methylospira mobilis</name>
    <dbReference type="NCBI Taxonomy" id="1808979"/>
    <lineage>
        <taxon>Bacteria</taxon>
        <taxon>Pseudomonadati</taxon>
        <taxon>Pseudomonadota</taxon>
        <taxon>Gammaproteobacteria</taxon>
        <taxon>Methylococcales</taxon>
        <taxon>Methylococcaceae</taxon>
        <taxon>Candidatus Methylospira</taxon>
    </lineage>
</organism>
<dbReference type="InParanoid" id="A0A5Q0BKG3"/>
<dbReference type="PANTHER" id="PTHR35604:SF2">
    <property type="entry name" value="TRANSPOSASE INSH FOR INSERTION SEQUENCE ELEMENT IS5A-RELATED"/>
    <property type="match status" value="1"/>
</dbReference>